<dbReference type="Pfam" id="PF00903">
    <property type="entry name" value="Glyoxalase"/>
    <property type="match status" value="1"/>
</dbReference>
<dbReference type="EMBL" id="VSSQ01085421">
    <property type="protein sequence ID" value="MPN33083.1"/>
    <property type="molecule type" value="Genomic_DNA"/>
</dbReference>
<dbReference type="InterPro" id="IPR029068">
    <property type="entry name" value="Glyas_Bleomycin-R_OHBP_Dase"/>
</dbReference>
<reference evidence="2" key="1">
    <citation type="submission" date="2019-08" db="EMBL/GenBank/DDBJ databases">
        <authorList>
            <person name="Kucharzyk K."/>
            <person name="Murdoch R.W."/>
            <person name="Higgins S."/>
            <person name="Loffler F."/>
        </authorList>
    </citation>
    <scope>NUCLEOTIDE SEQUENCE</scope>
</reference>
<sequence>MMPGIKNPYFHHVALYSKDIDKTIDFYTKGLGLTLFRKWGDKDNGGAMIKIGSEGMLEVFTKGTKESELNARYNHFAIYTQDIDYAYDLAIKAGAKPSKPPFSVEIPAEEPFKVYVAFVKGPDDEEIEFYSEV</sequence>
<dbReference type="Gene3D" id="3.10.180.10">
    <property type="entry name" value="2,3-Dihydroxybiphenyl 1,2-Dioxygenase, domain 1"/>
    <property type="match status" value="1"/>
</dbReference>
<organism evidence="2">
    <name type="scientific">bioreactor metagenome</name>
    <dbReference type="NCBI Taxonomy" id="1076179"/>
    <lineage>
        <taxon>unclassified sequences</taxon>
        <taxon>metagenomes</taxon>
        <taxon>ecological metagenomes</taxon>
    </lineage>
</organism>
<accession>A0A645HBB1</accession>
<protein>
    <recommendedName>
        <fullName evidence="1">VOC domain-containing protein</fullName>
    </recommendedName>
</protein>
<dbReference type="SUPFAM" id="SSF54593">
    <property type="entry name" value="Glyoxalase/Bleomycin resistance protein/Dihydroxybiphenyl dioxygenase"/>
    <property type="match status" value="1"/>
</dbReference>
<dbReference type="CDD" id="cd06587">
    <property type="entry name" value="VOC"/>
    <property type="match status" value="1"/>
</dbReference>
<dbReference type="InterPro" id="IPR037523">
    <property type="entry name" value="VOC_core"/>
</dbReference>
<dbReference type="AlphaFoldDB" id="A0A645HBB1"/>
<name>A0A645HBB1_9ZZZZ</name>
<comment type="caution">
    <text evidence="2">The sequence shown here is derived from an EMBL/GenBank/DDBJ whole genome shotgun (WGS) entry which is preliminary data.</text>
</comment>
<proteinExistence type="predicted"/>
<gene>
    <name evidence="2" type="ORF">SDC9_180566</name>
</gene>
<dbReference type="PROSITE" id="PS51819">
    <property type="entry name" value="VOC"/>
    <property type="match status" value="1"/>
</dbReference>
<feature type="domain" description="VOC" evidence="1">
    <location>
        <begin position="9"/>
        <end position="132"/>
    </location>
</feature>
<evidence type="ECO:0000259" key="1">
    <source>
        <dbReference type="PROSITE" id="PS51819"/>
    </source>
</evidence>
<evidence type="ECO:0000313" key="2">
    <source>
        <dbReference type="EMBL" id="MPN33083.1"/>
    </source>
</evidence>
<dbReference type="InterPro" id="IPR004360">
    <property type="entry name" value="Glyas_Fos-R_dOase_dom"/>
</dbReference>